<proteinExistence type="predicted"/>
<gene>
    <name evidence="2" type="ORF">P167DRAFT_574411</name>
</gene>
<reference evidence="2 3" key="1">
    <citation type="journal article" date="2018" name="Nat. Ecol. Evol.">
        <title>Pezizomycetes genomes reveal the molecular basis of ectomycorrhizal truffle lifestyle.</title>
        <authorList>
            <person name="Murat C."/>
            <person name="Payen T."/>
            <person name="Noel B."/>
            <person name="Kuo A."/>
            <person name="Morin E."/>
            <person name="Chen J."/>
            <person name="Kohler A."/>
            <person name="Krizsan K."/>
            <person name="Balestrini R."/>
            <person name="Da Silva C."/>
            <person name="Montanini B."/>
            <person name="Hainaut M."/>
            <person name="Levati E."/>
            <person name="Barry K.W."/>
            <person name="Belfiori B."/>
            <person name="Cichocki N."/>
            <person name="Clum A."/>
            <person name="Dockter R.B."/>
            <person name="Fauchery L."/>
            <person name="Guy J."/>
            <person name="Iotti M."/>
            <person name="Le Tacon F."/>
            <person name="Lindquist E.A."/>
            <person name="Lipzen A."/>
            <person name="Malagnac F."/>
            <person name="Mello A."/>
            <person name="Molinier V."/>
            <person name="Miyauchi S."/>
            <person name="Poulain J."/>
            <person name="Riccioni C."/>
            <person name="Rubini A."/>
            <person name="Sitrit Y."/>
            <person name="Splivallo R."/>
            <person name="Traeger S."/>
            <person name="Wang M."/>
            <person name="Zifcakova L."/>
            <person name="Wipf D."/>
            <person name="Zambonelli A."/>
            <person name="Paolocci F."/>
            <person name="Nowrousian M."/>
            <person name="Ottonello S."/>
            <person name="Baldrian P."/>
            <person name="Spatafora J.W."/>
            <person name="Henrissat B."/>
            <person name="Nagy L.G."/>
            <person name="Aury J.M."/>
            <person name="Wincker P."/>
            <person name="Grigoriev I.V."/>
            <person name="Bonfante P."/>
            <person name="Martin F.M."/>
        </authorList>
    </citation>
    <scope>NUCLEOTIDE SEQUENCE [LARGE SCALE GENOMIC DNA]</scope>
    <source>
        <strain evidence="2 3">CCBAS932</strain>
    </source>
</reference>
<feature type="compositionally biased region" description="Basic and acidic residues" evidence="1">
    <location>
        <begin position="209"/>
        <end position="218"/>
    </location>
</feature>
<organism evidence="2 3">
    <name type="scientific">Morchella conica CCBAS932</name>
    <dbReference type="NCBI Taxonomy" id="1392247"/>
    <lineage>
        <taxon>Eukaryota</taxon>
        <taxon>Fungi</taxon>
        <taxon>Dikarya</taxon>
        <taxon>Ascomycota</taxon>
        <taxon>Pezizomycotina</taxon>
        <taxon>Pezizomycetes</taxon>
        <taxon>Pezizales</taxon>
        <taxon>Morchellaceae</taxon>
        <taxon>Morchella</taxon>
    </lineage>
</organism>
<dbReference type="OrthoDB" id="5414412at2759"/>
<protein>
    <submittedName>
        <fullName evidence="2">Uncharacterized protein</fullName>
    </submittedName>
</protein>
<evidence type="ECO:0000256" key="1">
    <source>
        <dbReference type="SAM" id="MobiDB-lite"/>
    </source>
</evidence>
<feature type="compositionally biased region" description="Basic residues" evidence="1">
    <location>
        <begin position="219"/>
        <end position="230"/>
    </location>
</feature>
<dbReference type="Proteomes" id="UP000277580">
    <property type="component" value="Unassembled WGS sequence"/>
</dbReference>
<feature type="compositionally biased region" description="Polar residues" evidence="1">
    <location>
        <begin position="1"/>
        <end position="10"/>
    </location>
</feature>
<feature type="compositionally biased region" description="Polar residues" evidence="1">
    <location>
        <begin position="19"/>
        <end position="31"/>
    </location>
</feature>
<dbReference type="AlphaFoldDB" id="A0A3N4KP33"/>
<feature type="region of interest" description="Disordered" evidence="1">
    <location>
        <begin position="192"/>
        <end position="235"/>
    </location>
</feature>
<keyword evidence="3" id="KW-1185">Reference proteome</keyword>
<dbReference type="InParanoid" id="A0A3N4KP33"/>
<accession>A0A3N4KP33</accession>
<evidence type="ECO:0000313" key="2">
    <source>
        <dbReference type="EMBL" id="RPB12364.1"/>
    </source>
</evidence>
<evidence type="ECO:0000313" key="3">
    <source>
        <dbReference type="Proteomes" id="UP000277580"/>
    </source>
</evidence>
<sequence length="249" mass="27268">MLSASNNLSSPRALGCPFTSRSLTRPTNNGTRTWASIVAGSPQPKALNAPRAPSLQAVPEHGHSNIPTLTLGEPLVPLDGAMTSLGHADWCNVMDNGVADPPSVFNCWNMGASGLDVYGYPINGYPWKATPERARTPQPGGDPTPARIVYTARTVSYDSITRLPSPVRTTSTSNDISKLEDIDAMTVKRTLMPENNSEHVSKPNPRGLRVKETSQQRSERRRRNGGRKRNANWLARHGRFMASRMLEEK</sequence>
<feature type="region of interest" description="Disordered" evidence="1">
    <location>
        <begin position="1"/>
        <end position="31"/>
    </location>
</feature>
<dbReference type="EMBL" id="ML119129">
    <property type="protein sequence ID" value="RPB12364.1"/>
    <property type="molecule type" value="Genomic_DNA"/>
</dbReference>
<name>A0A3N4KP33_9PEZI</name>